<dbReference type="Proteomes" id="UP000515146">
    <property type="component" value="Unplaced"/>
</dbReference>
<keyword evidence="4 5" id="KW-0418">Kinase</keyword>
<dbReference type="Pfam" id="PF05191">
    <property type="entry name" value="ADK_lid"/>
    <property type="match status" value="1"/>
</dbReference>
<dbReference type="OrthoDB" id="439792at2759"/>
<dbReference type="OMA" id="YPRNMSQ"/>
<sequence length="256" mass="29676">MFIQKSDKYYELISKIRNYANRVAKSQRLIYIITGYPGVGKGTHVQWLSKDLNLFPISTGDIIRRKIKKLKEQSSSFELQIIDKMNKGEYITDDLVIKMVEDELKNIPGSLGILFDGFPRTLNQAKALTELLRKYNLEVTLVFFLKASKETVKRRICGRLIHEPSGRTYHKITRPPKVTGLDDVTHEPLSQRSDDKPEIVDQRIKVFNETVTDVLSYYDNLNILITLNADEEYNEVRADIEDLFYLANRYKSHDGI</sequence>
<dbReference type="PROSITE" id="PS00113">
    <property type="entry name" value="ADENYLATE_KINASE"/>
    <property type="match status" value="1"/>
</dbReference>
<dbReference type="SUPFAM" id="SSF57774">
    <property type="entry name" value="Microbial and mitochondrial ADK, insert 'zinc finger' domain"/>
    <property type="match status" value="1"/>
</dbReference>
<keyword evidence="3" id="KW-0547">Nucleotide-binding</keyword>
<dbReference type="AlphaFoldDB" id="A0A6P6YBV9"/>
<dbReference type="RefSeq" id="XP_027202124.1">
    <property type="nucleotide sequence ID" value="XM_027346323.1"/>
</dbReference>
<evidence type="ECO:0000313" key="7">
    <source>
        <dbReference type="Proteomes" id="UP000515146"/>
    </source>
</evidence>
<evidence type="ECO:0000313" key="8">
    <source>
        <dbReference type="RefSeq" id="XP_027202124.1"/>
    </source>
</evidence>
<dbReference type="GO" id="GO:0004017">
    <property type="term" value="F:AMP kinase activity"/>
    <property type="evidence" value="ECO:0007669"/>
    <property type="project" value="InterPro"/>
</dbReference>
<dbReference type="PANTHER" id="PTHR23359">
    <property type="entry name" value="NUCLEOTIDE KINASE"/>
    <property type="match status" value="1"/>
</dbReference>
<dbReference type="CDD" id="cd01428">
    <property type="entry name" value="ADK"/>
    <property type="match status" value="1"/>
</dbReference>
<gene>
    <name evidence="8" type="primary">LOC113796078</name>
</gene>
<feature type="domain" description="Adenylate kinase active site lid" evidence="6">
    <location>
        <begin position="159"/>
        <end position="194"/>
    </location>
</feature>
<proteinExistence type="inferred from homology"/>
<organism evidence="7 8">
    <name type="scientific">Dermatophagoides pteronyssinus</name>
    <name type="common">European house dust mite</name>
    <dbReference type="NCBI Taxonomy" id="6956"/>
    <lineage>
        <taxon>Eukaryota</taxon>
        <taxon>Metazoa</taxon>
        <taxon>Ecdysozoa</taxon>
        <taxon>Arthropoda</taxon>
        <taxon>Chelicerata</taxon>
        <taxon>Arachnida</taxon>
        <taxon>Acari</taxon>
        <taxon>Acariformes</taxon>
        <taxon>Sarcoptiformes</taxon>
        <taxon>Astigmata</taxon>
        <taxon>Psoroptidia</taxon>
        <taxon>Analgoidea</taxon>
        <taxon>Pyroglyphidae</taxon>
        <taxon>Dermatophagoidinae</taxon>
        <taxon>Dermatophagoides</taxon>
    </lineage>
</organism>
<comment type="similarity">
    <text evidence="1 5">Belongs to the adenylate kinase family.</text>
</comment>
<dbReference type="HAMAP" id="MF_00235">
    <property type="entry name" value="Adenylate_kinase_Adk"/>
    <property type="match status" value="1"/>
</dbReference>
<dbReference type="Gene3D" id="3.40.50.300">
    <property type="entry name" value="P-loop containing nucleotide triphosphate hydrolases"/>
    <property type="match status" value="1"/>
</dbReference>
<dbReference type="GO" id="GO:0005524">
    <property type="term" value="F:ATP binding"/>
    <property type="evidence" value="ECO:0007669"/>
    <property type="project" value="InterPro"/>
</dbReference>
<dbReference type="InterPro" id="IPR027417">
    <property type="entry name" value="P-loop_NTPase"/>
</dbReference>
<accession>A0A6P6YBV9</accession>
<evidence type="ECO:0000256" key="2">
    <source>
        <dbReference type="ARBA" id="ARBA00022679"/>
    </source>
</evidence>
<dbReference type="Pfam" id="PF00406">
    <property type="entry name" value="ADK"/>
    <property type="match status" value="1"/>
</dbReference>
<evidence type="ECO:0000256" key="4">
    <source>
        <dbReference type="ARBA" id="ARBA00022777"/>
    </source>
</evidence>
<dbReference type="SUPFAM" id="SSF52540">
    <property type="entry name" value="P-loop containing nucleoside triphosphate hydrolases"/>
    <property type="match status" value="1"/>
</dbReference>
<dbReference type="InterPro" id="IPR007862">
    <property type="entry name" value="Adenylate_kinase_lid-dom"/>
</dbReference>
<dbReference type="InterPro" id="IPR006259">
    <property type="entry name" value="Adenyl_kin_sub"/>
</dbReference>
<dbReference type="InParanoid" id="A0A6P6YBV9"/>
<evidence type="ECO:0000256" key="1">
    <source>
        <dbReference type="ARBA" id="ARBA00007220"/>
    </source>
</evidence>
<evidence type="ECO:0000259" key="6">
    <source>
        <dbReference type="Pfam" id="PF05191"/>
    </source>
</evidence>
<protein>
    <submittedName>
        <fullName evidence="8">Uncharacterized protein LOC113796078</fullName>
    </submittedName>
</protein>
<dbReference type="InterPro" id="IPR036193">
    <property type="entry name" value="ADK_active_lid_dom_sf"/>
</dbReference>
<keyword evidence="2 5" id="KW-0808">Transferase</keyword>
<reference evidence="8" key="1">
    <citation type="submission" date="2025-08" db="UniProtKB">
        <authorList>
            <consortium name="RefSeq"/>
        </authorList>
    </citation>
    <scope>IDENTIFICATION</scope>
    <source>
        <strain evidence="8">Airmid</strain>
    </source>
</reference>
<dbReference type="InterPro" id="IPR000850">
    <property type="entry name" value="Adenylat/UMP-CMP_kin"/>
</dbReference>
<keyword evidence="7" id="KW-1185">Reference proteome</keyword>
<dbReference type="KEGG" id="dpte:113796078"/>
<dbReference type="InterPro" id="IPR033690">
    <property type="entry name" value="Adenylat_kinase_CS"/>
</dbReference>
<evidence type="ECO:0000256" key="5">
    <source>
        <dbReference type="RuleBase" id="RU003330"/>
    </source>
</evidence>
<evidence type="ECO:0000256" key="3">
    <source>
        <dbReference type="ARBA" id="ARBA00022741"/>
    </source>
</evidence>
<name>A0A6P6YBV9_DERPT</name>
<dbReference type="NCBIfam" id="TIGR01351">
    <property type="entry name" value="adk"/>
    <property type="match status" value="1"/>
</dbReference>
<dbReference type="PRINTS" id="PR00094">
    <property type="entry name" value="ADENYLTKNASE"/>
</dbReference>